<dbReference type="OrthoDB" id="9798496at2"/>
<dbReference type="InterPro" id="IPR029063">
    <property type="entry name" value="SAM-dependent_MTases_sf"/>
</dbReference>
<keyword evidence="5" id="KW-1185">Reference proteome</keyword>
<dbReference type="PANTHER" id="PTHR11579:SF18">
    <property type="entry name" value="PROTEIN-L-ISOASPARTATE O-METHYLTRANSFERASE"/>
    <property type="match status" value="1"/>
</dbReference>
<evidence type="ECO:0000256" key="3">
    <source>
        <dbReference type="ARBA" id="ARBA00030757"/>
    </source>
</evidence>
<organism evidence="4 5">
    <name type="scientific">Paracoccus alkenifer</name>
    <dbReference type="NCBI Taxonomy" id="65735"/>
    <lineage>
        <taxon>Bacteria</taxon>
        <taxon>Pseudomonadati</taxon>
        <taxon>Pseudomonadota</taxon>
        <taxon>Alphaproteobacteria</taxon>
        <taxon>Rhodobacterales</taxon>
        <taxon>Paracoccaceae</taxon>
        <taxon>Paracoccus</taxon>
    </lineage>
</organism>
<dbReference type="GO" id="GO:0032259">
    <property type="term" value="P:methylation"/>
    <property type="evidence" value="ECO:0007669"/>
    <property type="project" value="UniProtKB-KW"/>
</dbReference>
<sequence length="217" mass="22951">MTDFQDRRTMMVDTQVRPNDVTKYNVIAAMLAVPREDFVPESRRDVAYVGENIELGHGRVLLEPRTLAKMIDTLDVQPGDLVLDIGTGLGYSAAVLGQLAQAVVALEEDADLAAAATRNLAAWGADNVAVVQGALAQGHAAQAPYDAILVGGGAQVFPDTIAGQLAEGGRIIALFREGALGVARLGIKLDGAITWRYAFNAIAPVLPGFAQRPEFSL</sequence>
<dbReference type="AlphaFoldDB" id="A0A1H6N110"/>
<evidence type="ECO:0000256" key="1">
    <source>
        <dbReference type="ARBA" id="ARBA00005369"/>
    </source>
</evidence>
<protein>
    <recommendedName>
        <fullName evidence="2">Protein-L-isoaspartate O-methyltransferase</fullName>
    </recommendedName>
    <alternativeName>
        <fullName evidence="3">Protein L-isoaspartyl methyltransferase</fullName>
    </alternativeName>
</protein>
<keyword evidence="4" id="KW-0489">Methyltransferase</keyword>
<dbReference type="GO" id="GO:0004719">
    <property type="term" value="F:protein-L-isoaspartate (D-aspartate) O-methyltransferase activity"/>
    <property type="evidence" value="ECO:0007669"/>
    <property type="project" value="InterPro"/>
</dbReference>
<gene>
    <name evidence="4" type="ORF">SAMN04488075_2373</name>
</gene>
<dbReference type="RefSeq" id="WP_090848494.1">
    <property type="nucleotide sequence ID" value="NZ_FNXG01000004.1"/>
</dbReference>
<dbReference type="STRING" id="65735.SAMN04488075_2373"/>
<proteinExistence type="inferred from homology"/>
<dbReference type="PANTHER" id="PTHR11579">
    <property type="entry name" value="PROTEIN-L-ISOASPARTATE O-METHYLTRANSFERASE"/>
    <property type="match status" value="1"/>
</dbReference>
<dbReference type="EMBL" id="FNXG01000004">
    <property type="protein sequence ID" value="SEI03841.1"/>
    <property type="molecule type" value="Genomic_DNA"/>
</dbReference>
<dbReference type="SUPFAM" id="SSF53335">
    <property type="entry name" value="S-adenosyl-L-methionine-dependent methyltransferases"/>
    <property type="match status" value="1"/>
</dbReference>
<keyword evidence="4" id="KW-0808">Transferase</keyword>
<evidence type="ECO:0000313" key="5">
    <source>
        <dbReference type="Proteomes" id="UP000199125"/>
    </source>
</evidence>
<dbReference type="Proteomes" id="UP000199125">
    <property type="component" value="Unassembled WGS sequence"/>
</dbReference>
<dbReference type="GO" id="GO:0005737">
    <property type="term" value="C:cytoplasm"/>
    <property type="evidence" value="ECO:0007669"/>
    <property type="project" value="TreeGrafter"/>
</dbReference>
<comment type="similarity">
    <text evidence="1">Belongs to the methyltransferase superfamily. L-isoaspartyl/D-aspartyl protein methyltransferase family.</text>
</comment>
<dbReference type="InterPro" id="IPR000682">
    <property type="entry name" value="PCMT"/>
</dbReference>
<reference evidence="5" key="1">
    <citation type="submission" date="2016-10" db="EMBL/GenBank/DDBJ databases">
        <authorList>
            <person name="Varghese N."/>
            <person name="Submissions S."/>
        </authorList>
    </citation>
    <scope>NUCLEOTIDE SEQUENCE [LARGE SCALE GENOMIC DNA]</scope>
    <source>
        <strain evidence="5">DSM 11593</strain>
    </source>
</reference>
<name>A0A1H6N110_9RHOB</name>
<dbReference type="Gene3D" id="3.40.50.150">
    <property type="entry name" value="Vaccinia Virus protein VP39"/>
    <property type="match status" value="1"/>
</dbReference>
<evidence type="ECO:0000313" key="4">
    <source>
        <dbReference type="EMBL" id="SEI03841.1"/>
    </source>
</evidence>
<accession>A0A1H6N110</accession>
<evidence type="ECO:0000256" key="2">
    <source>
        <dbReference type="ARBA" id="ARBA00013346"/>
    </source>
</evidence>
<dbReference type="Pfam" id="PF01135">
    <property type="entry name" value="PCMT"/>
    <property type="match status" value="1"/>
</dbReference>